<comment type="caution">
    <text evidence="2">The sequence shown here is derived from an EMBL/GenBank/DDBJ whole genome shotgun (WGS) entry which is preliminary data.</text>
</comment>
<dbReference type="AlphaFoldDB" id="A0A939GJS3"/>
<sequence length="177" mass="20116">MTRLPNLTSLTLDSERLRLLSISDAYIDAIFTEFTPDVATYMYPRPADQRADSEAFVHWAERENKEGKSLHTVITLRDTGEFLGCVGLHDLLAPRPEFGIWVKGSAHMHGYGREAIRTLKRWADEHLAYEYLIYPVDSRNISSRKIPESLGAAIISQFDGTGGMGQELTLIKYRIER</sequence>
<accession>A0A939GJS3</accession>
<gene>
    <name evidence="2" type="ORF">J2I47_21290</name>
</gene>
<organism evidence="2 3">
    <name type="scientific">Fibrella rubiginis</name>
    <dbReference type="NCBI Taxonomy" id="2817060"/>
    <lineage>
        <taxon>Bacteria</taxon>
        <taxon>Pseudomonadati</taxon>
        <taxon>Bacteroidota</taxon>
        <taxon>Cytophagia</taxon>
        <taxon>Cytophagales</taxon>
        <taxon>Spirosomataceae</taxon>
        <taxon>Fibrella</taxon>
    </lineage>
</organism>
<dbReference type="InterPro" id="IPR051531">
    <property type="entry name" value="N-acetyltransferase"/>
</dbReference>
<dbReference type="Proteomes" id="UP000664034">
    <property type="component" value="Unassembled WGS sequence"/>
</dbReference>
<reference evidence="2" key="1">
    <citation type="submission" date="2021-03" db="EMBL/GenBank/DDBJ databases">
        <title>Fibrella sp. HMF5335 genome sequencing and assembly.</title>
        <authorList>
            <person name="Kang H."/>
            <person name="Kim H."/>
            <person name="Bae S."/>
            <person name="Joh K."/>
        </authorList>
    </citation>
    <scope>NUCLEOTIDE SEQUENCE</scope>
    <source>
        <strain evidence="2">HMF5335</strain>
    </source>
</reference>
<evidence type="ECO:0000259" key="1">
    <source>
        <dbReference type="PROSITE" id="PS51186"/>
    </source>
</evidence>
<protein>
    <submittedName>
        <fullName evidence="2">GNAT family N-acetyltransferase</fullName>
    </submittedName>
</protein>
<name>A0A939GJS3_9BACT</name>
<dbReference type="PROSITE" id="PS51186">
    <property type="entry name" value="GNAT"/>
    <property type="match status" value="1"/>
</dbReference>
<dbReference type="GO" id="GO:0016747">
    <property type="term" value="F:acyltransferase activity, transferring groups other than amino-acyl groups"/>
    <property type="evidence" value="ECO:0007669"/>
    <property type="project" value="InterPro"/>
</dbReference>
<evidence type="ECO:0000313" key="2">
    <source>
        <dbReference type="EMBL" id="MBO0939103.1"/>
    </source>
</evidence>
<dbReference type="SUPFAM" id="SSF55729">
    <property type="entry name" value="Acyl-CoA N-acyltransferases (Nat)"/>
    <property type="match status" value="1"/>
</dbReference>
<dbReference type="PANTHER" id="PTHR43792">
    <property type="entry name" value="GNAT FAMILY, PUTATIVE (AFU_ORTHOLOGUE AFUA_3G00765)-RELATED-RELATED"/>
    <property type="match status" value="1"/>
</dbReference>
<dbReference type="InterPro" id="IPR000182">
    <property type="entry name" value="GNAT_dom"/>
</dbReference>
<dbReference type="RefSeq" id="WP_207366637.1">
    <property type="nucleotide sequence ID" value="NZ_JAFMYV010000012.1"/>
</dbReference>
<proteinExistence type="predicted"/>
<dbReference type="InterPro" id="IPR016181">
    <property type="entry name" value="Acyl_CoA_acyltransferase"/>
</dbReference>
<dbReference type="Gene3D" id="3.40.630.30">
    <property type="match status" value="1"/>
</dbReference>
<dbReference type="EMBL" id="JAFMYV010000012">
    <property type="protein sequence ID" value="MBO0939103.1"/>
    <property type="molecule type" value="Genomic_DNA"/>
</dbReference>
<dbReference type="Pfam" id="PF13302">
    <property type="entry name" value="Acetyltransf_3"/>
    <property type="match status" value="1"/>
</dbReference>
<evidence type="ECO:0000313" key="3">
    <source>
        <dbReference type="Proteomes" id="UP000664034"/>
    </source>
</evidence>
<keyword evidence="3" id="KW-1185">Reference proteome</keyword>
<feature type="domain" description="N-acetyltransferase" evidence="1">
    <location>
        <begin position="29"/>
        <end position="175"/>
    </location>
</feature>
<dbReference type="PANTHER" id="PTHR43792:SF16">
    <property type="entry name" value="N-ACETYLTRANSFERASE DOMAIN-CONTAINING PROTEIN"/>
    <property type="match status" value="1"/>
</dbReference>